<evidence type="ECO:0000313" key="4">
    <source>
        <dbReference type="Proteomes" id="UP000396862"/>
    </source>
</evidence>
<dbReference type="RefSeq" id="WP_106541216.1">
    <property type="nucleotide sequence ID" value="NZ_BLAU01000001.1"/>
</dbReference>
<evidence type="ECO:0000313" key="1">
    <source>
        <dbReference type="EMBL" id="GET20797.1"/>
    </source>
</evidence>
<gene>
    <name evidence="2" type="ORF">CLV93_102421</name>
    <name evidence="1" type="ORF">JCM18694_10430</name>
</gene>
<dbReference type="AlphaFoldDB" id="A0A2P8CI34"/>
<protein>
    <submittedName>
        <fullName evidence="1">DUF4876 domain-containing protein</fullName>
    </submittedName>
    <submittedName>
        <fullName evidence="2">Uncharacterized protein DUF4876</fullName>
    </submittedName>
</protein>
<accession>A0A2P8CI34</accession>
<dbReference type="Pfam" id="PF16215">
    <property type="entry name" value="DUF4876"/>
    <property type="match status" value="1"/>
</dbReference>
<dbReference type="InterPro" id="IPR032627">
    <property type="entry name" value="DUF4876"/>
</dbReference>
<name>A0A2P8CI34_9BACT</name>
<evidence type="ECO:0000313" key="2">
    <source>
        <dbReference type="EMBL" id="PSK84631.1"/>
    </source>
</evidence>
<proteinExistence type="predicted"/>
<organism evidence="2 3">
    <name type="scientific">Prolixibacter denitrificans</name>
    <dbReference type="NCBI Taxonomy" id="1541063"/>
    <lineage>
        <taxon>Bacteria</taxon>
        <taxon>Pseudomonadati</taxon>
        <taxon>Bacteroidota</taxon>
        <taxon>Bacteroidia</taxon>
        <taxon>Marinilabiliales</taxon>
        <taxon>Prolixibacteraceae</taxon>
        <taxon>Prolixibacter</taxon>
    </lineage>
</organism>
<dbReference type="Proteomes" id="UP000396862">
    <property type="component" value="Unassembled WGS sequence"/>
</dbReference>
<dbReference type="SUPFAM" id="SSF49478">
    <property type="entry name" value="Cna protein B-type domain"/>
    <property type="match status" value="1"/>
</dbReference>
<keyword evidence="4" id="KW-1185">Reference proteome</keyword>
<dbReference type="OrthoDB" id="1409865at2"/>
<evidence type="ECO:0000313" key="3">
    <source>
        <dbReference type="Proteomes" id="UP000240621"/>
    </source>
</evidence>
<dbReference type="InterPro" id="IPR013783">
    <property type="entry name" value="Ig-like_fold"/>
</dbReference>
<dbReference type="EMBL" id="BLAU01000001">
    <property type="protein sequence ID" value="GET20797.1"/>
    <property type="molecule type" value="Genomic_DNA"/>
</dbReference>
<dbReference type="Proteomes" id="UP000240621">
    <property type="component" value="Unassembled WGS sequence"/>
</dbReference>
<dbReference type="Gene3D" id="2.60.40.10">
    <property type="entry name" value="Immunoglobulins"/>
    <property type="match status" value="1"/>
</dbReference>
<sequence>MKRLKNIGLFLFGTVLLLTGCRDDKFNIEPQMYDVSIQLSLPDNYSGGSPENTTVRLINIDNQLESEGVTDANGQYTFHRVTAGTYRLSAGKKYPAAEARSYGSTLVTDRDILQNRKVSLNYSQANITVTGNADLGKQTLKESLAGLLVIKELYYTGSRTPAGKAYWSDQFVEIFNNSDDTIYLDSLYIASVYGASGNSTATSPTPFASIQDSVFLDFVWMIPGSGKDHPLQPGKSIVIAQDGMNHRDDPNGNPNSIDLSHADWETFLYRPDKQRDIDFAEVPNLTEIFASMQSTFDWIFNSYGTGIVIYRNYQPDDVHFVPRPNDTKGRTLMVVPAKWVLDGVDALASADAGAYHRIPYSIDAGFVYCDGNFNLQSCRRKIEQDQDGRIILTDTNNSSEDFEVIPFPTPGTFN</sequence>
<dbReference type="EMBL" id="PYGC01000002">
    <property type="protein sequence ID" value="PSK84631.1"/>
    <property type="molecule type" value="Genomic_DNA"/>
</dbReference>
<comment type="caution">
    <text evidence="2">The sequence shown here is derived from an EMBL/GenBank/DDBJ whole genome shotgun (WGS) entry which is preliminary data.</text>
</comment>
<dbReference type="PROSITE" id="PS51257">
    <property type="entry name" value="PROKAR_LIPOPROTEIN"/>
    <property type="match status" value="1"/>
</dbReference>
<reference evidence="1 4" key="2">
    <citation type="submission" date="2019-10" db="EMBL/GenBank/DDBJ databases">
        <title>Prolixibacter strains distinguished by the presence of nitrate reductase genes were adept at nitrate-dependent anaerobic corrosion of metallic iron and carbon steel.</title>
        <authorList>
            <person name="Iino T."/>
            <person name="Shono N."/>
            <person name="Ito K."/>
            <person name="Nakamura R."/>
            <person name="Sueoka K."/>
            <person name="Harayama S."/>
            <person name="Ohkuma M."/>
        </authorList>
    </citation>
    <scope>NUCLEOTIDE SEQUENCE [LARGE SCALE GENOMIC DNA]</scope>
    <source>
        <strain evidence="1 4">MIC1-1</strain>
    </source>
</reference>
<reference evidence="2 3" key="1">
    <citation type="submission" date="2018-03" db="EMBL/GenBank/DDBJ databases">
        <title>Genomic Encyclopedia of Archaeal and Bacterial Type Strains, Phase II (KMG-II): from individual species to whole genera.</title>
        <authorList>
            <person name="Goeker M."/>
        </authorList>
    </citation>
    <scope>NUCLEOTIDE SEQUENCE [LARGE SCALE GENOMIC DNA]</scope>
    <source>
        <strain evidence="2 3">DSM 27267</strain>
    </source>
</reference>